<proteinExistence type="predicted"/>
<gene>
    <name evidence="1" type="ORF">GGQ87_000673</name>
</gene>
<evidence type="ECO:0000313" key="2">
    <source>
        <dbReference type="Proteomes" id="UP000587415"/>
    </source>
</evidence>
<reference evidence="1 2" key="1">
    <citation type="submission" date="2020-03" db="EMBL/GenBank/DDBJ databases">
        <title>Genomic Encyclopedia of Type Strains, Phase IV (KMG-IV): sequencing the most valuable type-strain genomes for metagenomic binning, comparative biology and taxonomic classification.</title>
        <authorList>
            <person name="Goeker M."/>
        </authorList>
    </citation>
    <scope>NUCLEOTIDE SEQUENCE [LARGE SCALE GENOMIC DNA]</scope>
    <source>
        <strain evidence="1 2">DSM 4736</strain>
    </source>
</reference>
<keyword evidence="2" id="KW-1185">Reference proteome</keyword>
<sequence length="29" mass="3137">MFAYRTNTSLPMQLDRQPVEGIGARVGGA</sequence>
<dbReference type="EMBL" id="JAATJM010000001">
    <property type="protein sequence ID" value="NJC40415.1"/>
    <property type="molecule type" value="Genomic_DNA"/>
</dbReference>
<protein>
    <submittedName>
        <fullName evidence="1">Uncharacterized protein</fullName>
    </submittedName>
</protein>
<dbReference type="Proteomes" id="UP000587415">
    <property type="component" value="Unassembled WGS sequence"/>
</dbReference>
<comment type="caution">
    <text evidence="1">The sequence shown here is derived from an EMBL/GenBank/DDBJ whole genome shotgun (WGS) entry which is preliminary data.</text>
</comment>
<organism evidence="1 2">
    <name type="scientific">Brevundimonas alba</name>
    <dbReference type="NCBI Taxonomy" id="74314"/>
    <lineage>
        <taxon>Bacteria</taxon>
        <taxon>Pseudomonadati</taxon>
        <taxon>Pseudomonadota</taxon>
        <taxon>Alphaproteobacteria</taxon>
        <taxon>Caulobacterales</taxon>
        <taxon>Caulobacteraceae</taxon>
        <taxon>Brevundimonas</taxon>
    </lineage>
</organism>
<name>A0A7X6BN70_9CAUL</name>
<accession>A0A7X6BN70</accession>
<dbReference type="AlphaFoldDB" id="A0A7X6BN70"/>
<evidence type="ECO:0000313" key="1">
    <source>
        <dbReference type="EMBL" id="NJC40415.1"/>
    </source>
</evidence>